<proteinExistence type="predicted"/>
<evidence type="ECO:0000259" key="1">
    <source>
        <dbReference type="Pfam" id="PF03732"/>
    </source>
</evidence>
<dbReference type="Proteomes" id="UP000075243">
    <property type="component" value="Chromosome 8"/>
</dbReference>
<gene>
    <name evidence="3" type="ORF">KK1_016276</name>
</gene>
<dbReference type="Pfam" id="PF03732">
    <property type="entry name" value="Retrotrans_gag"/>
    <property type="match status" value="1"/>
</dbReference>
<dbReference type="InterPro" id="IPR046626">
    <property type="entry name" value="DUF6738"/>
</dbReference>
<dbReference type="InterPro" id="IPR005162">
    <property type="entry name" value="Retrotrans_gag_dom"/>
</dbReference>
<evidence type="ECO:0000313" key="3">
    <source>
        <dbReference type="EMBL" id="KYP61766.1"/>
    </source>
</evidence>
<evidence type="ECO:0000259" key="2">
    <source>
        <dbReference type="Pfam" id="PF20523"/>
    </source>
</evidence>
<dbReference type="PANTHER" id="PTHR33223">
    <property type="entry name" value="CCHC-TYPE DOMAIN-CONTAINING PROTEIN"/>
    <property type="match status" value="1"/>
</dbReference>
<feature type="domain" description="DUF6738" evidence="2">
    <location>
        <begin position="211"/>
        <end position="280"/>
    </location>
</feature>
<feature type="domain" description="Retrotransposon gag" evidence="1">
    <location>
        <begin position="95"/>
        <end position="184"/>
    </location>
</feature>
<dbReference type="Gramene" id="C.cajan_15813.t">
    <property type="protein sequence ID" value="C.cajan_15813.t"/>
    <property type="gene ID" value="C.cajan_15813"/>
</dbReference>
<keyword evidence="4" id="KW-1185">Reference proteome</keyword>
<dbReference type="EMBL" id="CM003610">
    <property type="protein sequence ID" value="KYP61766.1"/>
    <property type="molecule type" value="Genomic_DNA"/>
</dbReference>
<name>A0A151T3Y8_CAJCA</name>
<dbReference type="PANTHER" id="PTHR33223:SF8">
    <property type="entry name" value="OS04G0172440 PROTEIN"/>
    <property type="match status" value="1"/>
</dbReference>
<evidence type="ECO:0000313" key="4">
    <source>
        <dbReference type="Proteomes" id="UP000075243"/>
    </source>
</evidence>
<reference evidence="3 4" key="1">
    <citation type="journal article" date="2012" name="Nat. Biotechnol.">
        <title>Draft genome sequence of pigeonpea (Cajanus cajan), an orphan legume crop of resource-poor farmers.</title>
        <authorList>
            <person name="Varshney R.K."/>
            <person name="Chen W."/>
            <person name="Li Y."/>
            <person name="Bharti A.K."/>
            <person name="Saxena R.K."/>
            <person name="Schlueter J.A."/>
            <person name="Donoghue M.T."/>
            <person name="Azam S."/>
            <person name="Fan G."/>
            <person name="Whaley A.M."/>
            <person name="Farmer A.D."/>
            <person name="Sheridan J."/>
            <person name="Iwata A."/>
            <person name="Tuteja R."/>
            <person name="Penmetsa R.V."/>
            <person name="Wu W."/>
            <person name="Upadhyaya H.D."/>
            <person name="Yang S.P."/>
            <person name="Shah T."/>
            <person name="Saxena K.B."/>
            <person name="Michael T."/>
            <person name="McCombie W.R."/>
            <person name="Yang B."/>
            <person name="Zhang G."/>
            <person name="Yang H."/>
            <person name="Wang J."/>
            <person name="Spillane C."/>
            <person name="Cook D.R."/>
            <person name="May G.D."/>
            <person name="Xu X."/>
            <person name="Jackson S.A."/>
        </authorList>
    </citation>
    <scope>NUCLEOTIDE SEQUENCE [LARGE SCALE GENOMIC DNA]</scope>
    <source>
        <strain evidence="4">cv. Asha</strain>
    </source>
</reference>
<accession>A0A151T3Y8</accession>
<organism evidence="3 4">
    <name type="scientific">Cajanus cajan</name>
    <name type="common">Pigeon pea</name>
    <name type="synonym">Cajanus indicus</name>
    <dbReference type="NCBI Taxonomy" id="3821"/>
    <lineage>
        <taxon>Eukaryota</taxon>
        <taxon>Viridiplantae</taxon>
        <taxon>Streptophyta</taxon>
        <taxon>Embryophyta</taxon>
        <taxon>Tracheophyta</taxon>
        <taxon>Spermatophyta</taxon>
        <taxon>Magnoliopsida</taxon>
        <taxon>eudicotyledons</taxon>
        <taxon>Gunneridae</taxon>
        <taxon>Pentapetalae</taxon>
        <taxon>rosids</taxon>
        <taxon>fabids</taxon>
        <taxon>Fabales</taxon>
        <taxon>Fabaceae</taxon>
        <taxon>Papilionoideae</taxon>
        <taxon>50 kb inversion clade</taxon>
        <taxon>NPAAA clade</taxon>
        <taxon>indigoferoid/millettioid clade</taxon>
        <taxon>Phaseoleae</taxon>
        <taxon>Cajanus</taxon>
    </lineage>
</organism>
<dbReference type="AlphaFoldDB" id="A0A151T3Y8"/>
<dbReference type="Pfam" id="PF20523">
    <property type="entry name" value="DUF6738"/>
    <property type="match status" value="1"/>
</dbReference>
<sequence length="379" mass="43782">MNKLQHDNTTSNVGDFSKDHLNTLEERLRVVEGHNFDVQEAANMCLVQDIQFPAKFKIPNFQKYTRASCPKGHLTMYCKKMAAYMDNEKLLIHCFQESLSDVALNWYMQLDGGKIQTWKQLVNAFLRRYKYNIDLIPDRSDLQSLSKKGDESFKIYAQRWRELAAQIEPILSDKEMVTMFINSLSGPHYDKMIGNTLTGMTLEYKMEKLLESNPGFLHSFDPEIDRTFHRLIREHIIPSLDSNSHSDSHSVSVASELDSIQTENMGEQPYSRPRERTLREMAAPDFTYESLCIQYSEEDVPCVLKIGLIHLLPKFHGYAGEDPNKHLKEFHIVCSTMKPPNVQEDHIYLKAFPHSLDGVAKDWIYYLAPGPSPARMILK</sequence>
<protein>
    <submittedName>
        <fullName evidence="3">Uncharacterized protein</fullName>
    </submittedName>
</protein>